<keyword evidence="2" id="KW-1185">Reference proteome</keyword>
<evidence type="ECO:0000313" key="1">
    <source>
        <dbReference type="EMBL" id="MFD2420598.1"/>
    </source>
</evidence>
<dbReference type="RefSeq" id="WP_378268738.1">
    <property type="nucleotide sequence ID" value="NZ_JBHUKR010000020.1"/>
</dbReference>
<dbReference type="Proteomes" id="UP001597417">
    <property type="component" value="Unassembled WGS sequence"/>
</dbReference>
<gene>
    <name evidence="1" type="ORF">ACFSXZ_30150</name>
</gene>
<organism evidence="1 2">
    <name type="scientific">Amycolatopsis pigmentata</name>
    <dbReference type="NCBI Taxonomy" id="450801"/>
    <lineage>
        <taxon>Bacteria</taxon>
        <taxon>Bacillati</taxon>
        <taxon>Actinomycetota</taxon>
        <taxon>Actinomycetes</taxon>
        <taxon>Pseudonocardiales</taxon>
        <taxon>Pseudonocardiaceae</taxon>
        <taxon>Amycolatopsis</taxon>
    </lineage>
</organism>
<evidence type="ECO:0000313" key="2">
    <source>
        <dbReference type="Proteomes" id="UP001597417"/>
    </source>
</evidence>
<dbReference type="SUPFAM" id="SSF82607">
    <property type="entry name" value="YbaB-like"/>
    <property type="match status" value="1"/>
</dbReference>
<dbReference type="InterPro" id="IPR004401">
    <property type="entry name" value="YbaB/EbfC"/>
</dbReference>
<reference evidence="2" key="1">
    <citation type="journal article" date="2019" name="Int. J. Syst. Evol. Microbiol.">
        <title>The Global Catalogue of Microorganisms (GCM) 10K type strain sequencing project: providing services to taxonomists for standard genome sequencing and annotation.</title>
        <authorList>
            <consortium name="The Broad Institute Genomics Platform"/>
            <consortium name="The Broad Institute Genome Sequencing Center for Infectious Disease"/>
            <person name="Wu L."/>
            <person name="Ma J."/>
        </authorList>
    </citation>
    <scope>NUCLEOTIDE SEQUENCE [LARGE SCALE GENOMIC DNA]</scope>
    <source>
        <strain evidence="2">CGMCC 4.7645</strain>
    </source>
</reference>
<dbReference type="Pfam" id="PF02575">
    <property type="entry name" value="YbaB_DNA_bd"/>
    <property type="match status" value="1"/>
</dbReference>
<name>A0ABW5G0P5_9PSEU</name>
<proteinExistence type="predicted"/>
<comment type="caution">
    <text evidence="1">The sequence shown here is derived from an EMBL/GenBank/DDBJ whole genome shotgun (WGS) entry which is preliminary data.</text>
</comment>
<dbReference type="Gene3D" id="3.30.1310.10">
    <property type="entry name" value="Nucleoid-associated protein YbaB-like domain"/>
    <property type="match status" value="1"/>
</dbReference>
<dbReference type="EMBL" id="JBHUKR010000020">
    <property type="protein sequence ID" value="MFD2420598.1"/>
    <property type="molecule type" value="Genomic_DNA"/>
</dbReference>
<protein>
    <submittedName>
        <fullName evidence="1">YbaB/EbfC family nucleoid-associated protein</fullName>
    </submittedName>
</protein>
<accession>A0ABW5G0P5</accession>
<sequence length="142" mass="15675">MTDPFAESNAALRHHAAEVARKTQRYQEMREGLAEMSVTETSPDGRVTLTVDAGGVLTDLRLDDEDTRAPGHEISATVLITLRRAQSRLPERAAEIIGALESDPDTVDHALSGYRARFPEMPAEFPVPLRAENGSRDARPRR</sequence>
<dbReference type="InterPro" id="IPR036894">
    <property type="entry name" value="YbaB-like_sf"/>
</dbReference>